<dbReference type="InterPro" id="IPR049945">
    <property type="entry name" value="AAA_22"/>
</dbReference>
<accession>A0ABT3EN49</accession>
<dbReference type="PANTHER" id="PTHR10039:SF15">
    <property type="entry name" value="NACHT DOMAIN-CONTAINING PROTEIN"/>
    <property type="match status" value="1"/>
</dbReference>
<dbReference type="GO" id="GO:0005524">
    <property type="term" value="F:ATP binding"/>
    <property type="evidence" value="ECO:0007669"/>
    <property type="project" value="UniProtKB-KW"/>
</dbReference>
<dbReference type="EMBL" id="JAOXJG010000001">
    <property type="protein sequence ID" value="MCW1238066.1"/>
    <property type="molecule type" value="Genomic_DNA"/>
</dbReference>
<keyword evidence="2" id="KW-0547">Nucleotide-binding</keyword>
<keyword evidence="2" id="KW-0067">ATP-binding</keyword>
<proteinExistence type="predicted"/>
<dbReference type="Gene3D" id="3.40.50.300">
    <property type="entry name" value="P-loop containing nucleotide triphosphate hydrolases"/>
    <property type="match status" value="1"/>
</dbReference>
<dbReference type="Pfam" id="PF13401">
    <property type="entry name" value="AAA_22"/>
    <property type="match status" value="1"/>
</dbReference>
<organism evidence="2 3">
    <name type="scientific">Bacillus pretiosus</name>
    <dbReference type="NCBI Taxonomy" id="2983392"/>
    <lineage>
        <taxon>Bacteria</taxon>
        <taxon>Bacillati</taxon>
        <taxon>Bacillota</taxon>
        <taxon>Bacilli</taxon>
        <taxon>Bacillales</taxon>
        <taxon>Bacillaceae</taxon>
        <taxon>Bacillus</taxon>
    </lineage>
</organism>
<evidence type="ECO:0000259" key="1">
    <source>
        <dbReference type="Pfam" id="PF13401"/>
    </source>
</evidence>
<reference evidence="2" key="1">
    <citation type="submission" date="2022-10" db="EMBL/GenBank/DDBJ databases">
        <title>De novo draft assembly of the Pseudomonas pretiosus genome isolated from the plants rhizorohere.</title>
        <authorList>
            <person name="Robas M."/>
            <person name="Fernandez V.M."/>
            <person name="Provanza A."/>
            <person name="Jimenez P.A."/>
        </authorList>
    </citation>
    <scope>NUCLEOTIDE SEQUENCE</scope>
    <source>
        <strain evidence="2">SAICEU11T</strain>
    </source>
</reference>
<gene>
    <name evidence="2" type="ORF">NGM45_02970</name>
</gene>
<protein>
    <submittedName>
        <fullName evidence="2">ATP-binding protein</fullName>
    </submittedName>
</protein>
<dbReference type="PANTHER" id="PTHR10039">
    <property type="entry name" value="AMELOGENIN"/>
    <property type="match status" value="1"/>
</dbReference>
<dbReference type="InterPro" id="IPR027417">
    <property type="entry name" value="P-loop_NTPase"/>
</dbReference>
<keyword evidence="3" id="KW-1185">Reference proteome</keyword>
<feature type="domain" description="ORC1/DEAH AAA+ ATPase" evidence="1">
    <location>
        <begin position="289"/>
        <end position="441"/>
    </location>
</feature>
<sequence length="1906" mass="223837">MNLGAGLGDPYFYEWTIGLDKITSMLIPEKEIKSVVLQASVDTLDDVVCEYERKIDYIQVKHTRANDKIGFAFLLGSDGKEDSLLKKIAKSWKRLEHESTKTCYAILLTNRKPVITATSISRKSKKISVPAFGEFLSWFQEGNSTIQSLESLKKSLPNEGWIPALEAWFEEINVFEDEKETLEFIRNFRIVIEHPDTLELDKEIMKKIADIFAVNQDVSLELYKSLFYSLKEWASSRRKQEKITVEEVYSSLAIKEEQYPQYLLFPPSPFFESRKTLVSYIEDFSQKTSKKILFLYGKPGIGKTSLVNFLANKPNSVVDLRYHAYVPITPDATYVNLDYDDSITEEMLWGSLLNQLRELFRGKLFKYKIPIRNQFLSKEELRKTVLRLAAEFGKIHNKNTVIVIDGIDHAARSGSKETFLRSLISPEMVPDNVCIILCGQPAEDYEEYPIWLRSNSQNESLEKVQLTGITLGDIELLLKEINPDIDDLPAAVKIIYEISRGNTLSAIFAAYESKNIKNSMELLSFLNSRSLSSNITEYYDSIWNSLDERVLKNGYQIKDLLAALFSVTVEKLSIDDLVGIFRDNSINRVQWKQILGFYSPLVTESEGKYTLYHNDIRVYLKNKLRMNSNIISYVASMIANYYLSTPRKNEVKHRDIFRLLDLSNRNHEKIDVFSTEYIDEAIILRQDMNSLLNQFQEVVRQSRIEYDFEKIKKISLTAIYLNQYQRIVDYYQGVKPAVEIPKLLHSEYEKINLNTISMTDIKNVVGNITELLNDKQYHRARMLFVRWFGDLEVTSTHLIANEAWFQNQKLSSDEADVLIEIGYLSKTINHNISLEFLEEQSSIRKFIIYGEMLGLAEKGSDLQFAKYFSRNAHNIRYSQLEELLDNLFENQEWNKLLYILSKIKKSKDRSFDSLDVKIIFLKTILERKKKSSSFYADFKSLGFKALGEKNYHYNEKLKIYCSYSFVLGYIKDLECKKVTMNEAVREYYINYGDKRGLAYLQNLISISFELGNIFAKKKHRDFDVFKEYLDFLFDECRTPFLTGIYEVARQLCKYIIGFIENSNDINLQSDCTKYLLNRAQKREYQLNYSVTLTWEYLAERGYYVELERWFTYWFGIKGKCWDSSIEDLISIFQLFSELMLKYEINEAIVQRARERIFQDLLGFIEHKDDVLRYLHETLKRILEENPVYWSTKGLDLYNLSLLADDKGDNLLASYIKKTFVEGTILSGPQEFQRLFDNEHFEKEIIIDIQHIMNFFKENWRRLNFHEEDLLGLWCLIEATSNKISNSDVQDKIEFSNEIIEKLSSRNKEFLKERTEELSKIEYGNPFMKNNHKEDLSRYYELPIEELISEFLADIEKLKYQSYAWERFKIVATRIGEHRTKEFIKYRDILFNVFINRENHYSWDSDNASTAAESLIPLLSLNQKKEMYSDIVNNAFVLKNPSYWLSSFTEDVNNYVLYMIKAESPEKLVLYFDHQVSLVSSWYNIDFRQIELLHRKEENSSWMDIFKTILWSLFSTLNIERTMNSLNGIYYFLKIFIHKFDFEKLITLGSVKQKYFILLILEKLVREEQDISVAQKFLNYCLSESKLLNLRLQSSIVLAYRSKEMNQLNKSLCCNSDKKILTLVKSGAIQVPSLIRRTEKLLDMELSRVYLELYDSYEIEYSQIKEIKLKERALGFSGTDKEDFITQRVMNDELANLSYPVGLLCQMCLPMDEADAILFTPAYCRELDNFCNEKLDEEIICRNGMEVLNINIPEDEILIAGVISFYPPKENKVMAFSKKVVNPYYNSEKEIGKTFGGRKFLEDLIITESDSNRNTTLFDLTYGYSYFVNEYYKMTPSNFFNFIEKQLGKKIEIRFELFYGKGEELYRDMAAFRKPTMQRWVIKKKDIEELEKEVGIVLMEAKEILDI</sequence>
<name>A0ABT3EN49_9BACI</name>
<evidence type="ECO:0000313" key="2">
    <source>
        <dbReference type="EMBL" id="MCW1238066.1"/>
    </source>
</evidence>
<dbReference type="Proteomes" id="UP001060566">
    <property type="component" value="Unassembled WGS sequence"/>
</dbReference>
<dbReference type="RefSeq" id="WP_264460911.1">
    <property type="nucleotide sequence ID" value="NZ_JAOXJG010000001.1"/>
</dbReference>
<dbReference type="SUPFAM" id="SSF52540">
    <property type="entry name" value="P-loop containing nucleoside triphosphate hydrolases"/>
    <property type="match status" value="1"/>
</dbReference>
<dbReference type="GeneID" id="301196777"/>
<comment type="caution">
    <text evidence="2">The sequence shown here is derived from an EMBL/GenBank/DDBJ whole genome shotgun (WGS) entry which is preliminary data.</text>
</comment>
<evidence type="ECO:0000313" key="3">
    <source>
        <dbReference type="Proteomes" id="UP001060566"/>
    </source>
</evidence>